<keyword evidence="3" id="KW-1185">Reference proteome</keyword>
<protein>
    <submittedName>
        <fullName evidence="2">Uncharacterized protein</fullName>
    </submittedName>
</protein>
<reference evidence="2" key="1">
    <citation type="submission" date="2022-07" db="EMBL/GenBank/DDBJ databases">
        <title>Chromosome-level genome of Muraenolepis orangiensis.</title>
        <authorList>
            <person name="Kim J."/>
        </authorList>
    </citation>
    <scope>NUCLEOTIDE SEQUENCE</scope>
    <source>
        <strain evidence="2">KU_S4_2022</strain>
        <tissue evidence="2">Muscle</tissue>
    </source>
</reference>
<evidence type="ECO:0000313" key="3">
    <source>
        <dbReference type="Proteomes" id="UP001148018"/>
    </source>
</evidence>
<name>A0A9Q0ID62_9TELE</name>
<proteinExistence type="predicted"/>
<organism evidence="2 3">
    <name type="scientific">Muraenolepis orangiensis</name>
    <name type="common">Patagonian moray cod</name>
    <dbReference type="NCBI Taxonomy" id="630683"/>
    <lineage>
        <taxon>Eukaryota</taxon>
        <taxon>Metazoa</taxon>
        <taxon>Chordata</taxon>
        <taxon>Craniata</taxon>
        <taxon>Vertebrata</taxon>
        <taxon>Euteleostomi</taxon>
        <taxon>Actinopterygii</taxon>
        <taxon>Neopterygii</taxon>
        <taxon>Teleostei</taxon>
        <taxon>Neoteleostei</taxon>
        <taxon>Acanthomorphata</taxon>
        <taxon>Zeiogadaria</taxon>
        <taxon>Gadariae</taxon>
        <taxon>Gadiformes</taxon>
        <taxon>Muraenolepidoidei</taxon>
        <taxon>Muraenolepididae</taxon>
        <taxon>Muraenolepis</taxon>
    </lineage>
</organism>
<feature type="non-terminal residue" evidence="2">
    <location>
        <position position="1"/>
    </location>
</feature>
<evidence type="ECO:0000256" key="1">
    <source>
        <dbReference type="SAM" id="MobiDB-lite"/>
    </source>
</evidence>
<evidence type="ECO:0000313" key="2">
    <source>
        <dbReference type="EMBL" id="KAJ3596172.1"/>
    </source>
</evidence>
<dbReference type="AlphaFoldDB" id="A0A9Q0ID62"/>
<gene>
    <name evidence="2" type="ORF">NHX12_002581</name>
</gene>
<dbReference type="Proteomes" id="UP001148018">
    <property type="component" value="Unassembled WGS sequence"/>
</dbReference>
<dbReference type="EMBL" id="JANIIK010000110">
    <property type="protein sequence ID" value="KAJ3596172.1"/>
    <property type="molecule type" value="Genomic_DNA"/>
</dbReference>
<sequence length="80" mass="9477">ESQERPERAGSPSRPRLLPRLGGHQQYLHSCHWQEWEEGRGRRRLQSELRQSQDFPQWEIFPLSSRGTTLHSALDQVIQM</sequence>
<comment type="caution">
    <text evidence="2">The sequence shown here is derived from an EMBL/GenBank/DDBJ whole genome shotgun (WGS) entry which is preliminary data.</text>
</comment>
<feature type="non-terminal residue" evidence="2">
    <location>
        <position position="80"/>
    </location>
</feature>
<accession>A0A9Q0ID62</accession>
<feature type="region of interest" description="Disordered" evidence="1">
    <location>
        <begin position="1"/>
        <end position="21"/>
    </location>
</feature>